<protein>
    <submittedName>
        <fullName evidence="2">Uncharacterized protein</fullName>
    </submittedName>
</protein>
<name>A0A8S3E7K2_9BILA</name>
<dbReference type="AlphaFoldDB" id="A0A8S3E7K2"/>
<reference evidence="2" key="1">
    <citation type="submission" date="2021-02" db="EMBL/GenBank/DDBJ databases">
        <authorList>
            <person name="Nowell W R."/>
        </authorList>
    </citation>
    <scope>NUCLEOTIDE SEQUENCE</scope>
</reference>
<feature type="compositionally biased region" description="Basic and acidic residues" evidence="1">
    <location>
        <begin position="81"/>
        <end position="97"/>
    </location>
</feature>
<feature type="region of interest" description="Disordered" evidence="1">
    <location>
        <begin position="1"/>
        <end position="97"/>
    </location>
</feature>
<evidence type="ECO:0000313" key="2">
    <source>
        <dbReference type="EMBL" id="CAF5056307.1"/>
    </source>
</evidence>
<proteinExistence type="predicted"/>
<feature type="compositionally biased region" description="Polar residues" evidence="1">
    <location>
        <begin position="8"/>
        <end position="18"/>
    </location>
</feature>
<feature type="non-terminal residue" evidence="2">
    <location>
        <position position="1"/>
    </location>
</feature>
<organism evidence="2 3">
    <name type="scientific">Rotaria magnacalcarata</name>
    <dbReference type="NCBI Taxonomy" id="392030"/>
    <lineage>
        <taxon>Eukaryota</taxon>
        <taxon>Metazoa</taxon>
        <taxon>Spiralia</taxon>
        <taxon>Gnathifera</taxon>
        <taxon>Rotifera</taxon>
        <taxon>Eurotatoria</taxon>
        <taxon>Bdelloidea</taxon>
        <taxon>Philodinida</taxon>
        <taxon>Philodinidae</taxon>
        <taxon>Rotaria</taxon>
    </lineage>
</organism>
<evidence type="ECO:0000313" key="3">
    <source>
        <dbReference type="Proteomes" id="UP000681967"/>
    </source>
</evidence>
<dbReference type="EMBL" id="CAJOBH010227265">
    <property type="protein sequence ID" value="CAF5056307.1"/>
    <property type="molecule type" value="Genomic_DNA"/>
</dbReference>
<accession>A0A8S3E7K2</accession>
<feature type="compositionally biased region" description="Low complexity" evidence="1">
    <location>
        <begin position="66"/>
        <end position="77"/>
    </location>
</feature>
<comment type="caution">
    <text evidence="2">The sequence shown here is derived from an EMBL/GenBank/DDBJ whole genome shotgun (WGS) entry which is preliminary data.</text>
</comment>
<sequence length="97" mass="10755">MSFVAKQRNGSWTLSNDGVNEKKEANGHFKTQNGISKSEIQLNDKPQSVPTNTNDDAELKKALFDENNLNENAESNLTSTAKDELLESKKQDASEKV</sequence>
<gene>
    <name evidence="2" type="ORF">BYL167_LOCUS58719</name>
</gene>
<evidence type="ECO:0000256" key="1">
    <source>
        <dbReference type="SAM" id="MobiDB-lite"/>
    </source>
</evidence>
<feature type="compositionally biased region" description="Polar residues" evidence="1">
    <location>
        <begin position="29"/>
        <end position="54"/>
    </location>
</feature>
<dbReference type="Proteomes" id="UP000681967">
    <property type="component" value="Unassembled WGS sequence"/>
</dbReference>